<dbReference type="InterPro" id="IPR036812">
    <property type="entry name" value="NAD(P)_OxRdtase_dom_sf"/>
</dbReference>
<dbReference type="Proteomes" id="UP000233786">
    <property type="component" value="Unassembled WGS sequence"/>
</dbReference>
<dbReference type="OrthoDB" id="9768851at2"/>
<keyword evidence="3" id="KW-1185">Reference proteome</keyword>
<gene>
    <name evidence="2" type="ORF">A8926_0093</name>
</gene>
<dbReference type="GO" id="GO:0005829">
    <property type="term" value="C:cytosol"/>
    <property type="evidence" value="ECO:0007669"/>
    <property type="project" value="TreeGrafter"/>
</dbReference>
<dbReference type="RefSeq" id="WP_101376264.1">
    <property type="nucleotide sequence ID" value="NZ_CP061007.1"/>
</dbReference>
<comment type="caution">
    <text evidence="2">The sequence shown here is derived from an EMBL/GenBank/DDBJ whole genome shotgun (WGS) entry which is preliminary data.</text>
</comment>
<evidence type="ECO:0000313" key="3">
    <source>
        <dbReference type="Proteomes" id="UP000233786"/>
    </source>
</evidence>
<reference evidence="2" key="1">
    <citation type="submission" date="2017-12" db="EMBL/GenBank/DDBJ databases">
        <title>Sequencing the genomes of 1000 Actinobacteria strains.</title>
        <authorList>
            <person name="Klenk H.-P."/>
        </authorList>
    </citation>
    <scope>NUCLEOTIDE SEQUENCE [LARGE SCALE GENOMIC DNA]</scope>
    <source>
        <strain evidence="2">DSM 44228</strain>
    </source>
</reference>
<dbReference type="InterPro" id="IPR020471">
    <property type="entry name" value="AKR"/>
</dbReference>
<proteinExistence type="predicted"/>
<feature type="domain" description="NADP-dependent oxidoreductase" evidence="1">
    <location>
        <begin position="16"/>
        <end position="312"/>
    </location>
</feature>
<dbReference type="GO" id="GO:0016491">
    <property type="term" value="F:oxidoreductase activity"/>
    <property type="evidence" value="ECO:0007669"/>
    <property type="project" value="InterPro"/>
</dbReference>
<protein>
    <submittedName>
        <fullName evidence="2">D-threo-aldose 1-dehydrogenase</fullName>
    </submittedName>
</protein>
<evidence type="ECO:0000259" key="1">
    <source>
        <dbReference type="Pfam" id="PF00248"/>
    </source>
</evidence>
<name>A0A2N3XPL2_SACSN</name>
<dbReference type="PANTHER" id="PTHR42686">
    <property type="entry name" value="GH17980P-RELATED"/>
    <property type="match status" value="1"/>
</dbReference>
<dbReference type="InterPro" id="IPR023210">
    <property type="entry name" value="NADP_OxRdtase_dom"/>
</dbReference>
<dbReference type="EMBL" id="PJNB01000001">
    <property type="protein sequence ID" value="PKW12627.1"/>
    <property type="molecule type" value="Genomic_DNA"/>
</dbReference>
<organism evidence="2 3">
    <name type="scientific">Saccharopolyspora spinosa</name>
    <dbReference type="NCBI Taxonomy" id="60894"/>
    <lineage>
        <taxon>Bacteria</taxon>
        <taxon>Bacillati</taxon>
        <taxon>Actinomycetota</taxon>
        <taxon>Actinomycetes</taxon>
        <taxon>Pseudonocardiales</taxon>
        <taxon>Pseudonocardiaceae</taxon>
        <taxon>Saccharopolyspora</taxon>
    </lineage>
</organism>
<evidence type="ECO:0000313" key="2">
    <source>
        <dbReference type="EMBL" id="PKW12627.1"/>
    </source>
</evidence>
<accession>A0A2N3XPL2</accession>
<dbReference type="Pfam" id="PF00248">
    <property type="entry name" value="Aldo_ket_red"/>
    <property type="match status" value="1"/>
</dbReference>
<dbReference type="Gene3D" id="3.20.20.100">
    <property type="entry name" value="NADP-dependent oxidoreductase domain"/>
    <property type="match status" value="1"/>
</dbReference>
<dbReference type="CDD" id="cd19152">
    <property type="entry name" value="AKR_AKR15A"/>
    <property type="match status" value="1"/>
</dbReference>
<dbReference type="AlphaFoldDB" id="A0A2N3XPL2"/>
<dbReference type="SUPFAM" id="SSF51430">
    <property type="entry name" value="NAD(P)-linked oxidoreductase"/>
    <property type="match status" value="1"/>
</dbReference>
<dbReference type="STRING" id="994479.GCA_000194155_07756"/>
<dbReference type="PANTHER" id="PTHR42686:SF1">
    <property type="entry name" value="GH17980P-RELATED"/>
    <property type="match status" value="1"/>
</dbReference>
<sequence>MKSARLGGSEVSVSALGFGGSVIGNLYRAVDEDTALGAVDAAWDAGIRYFDSAPHYGLGLAERRLGRALAGRARDEFAVSTKVGRLLVPDPLGAGLQDDAGFEVPADHRRVWDFSADGVRRSLDDSLRRLGLDRIDLVLIHDPDDHWAQAVGEAYPVLHELRSQGVIGAIGVGMNQWQMLERFAAETDVDAVLLAGRYTLLEQSAVDSMLPTCLRRNVSVLAAGVFNGGVLATDELGPEAMYDYAPAAPELRARVARMAEMIHRHGASVPQVAMAFAAEHPAVASVVVGARSAEEVRGNAELFDQPVPAELWGDLIAAGLLRPGLPLPTGYRTRSRHRG</sequence>